<protein>
    <submittedName>
        <fullName evidence="2">Uncharacterized protein</fullName>
    </submittedName>
</protein>
<name>A0A0A2FJ58_9PORP</name>
<feature type="chain" id="PRO_5043118660" evidence="1">
    <location>
        <begin position="20"/>
        <end position="85"/>
    </location>
</feature>
<evidence type="ECO:0000313" key="2">
    <source>
        <dbReference type="EMBL" id="SQH72302.1"/>
    </source>
</evidence>
<dbReference type="Proteomes" id="UP000249300">
    <property type="component" value="Chromosome 1"/>
</dbReference>
<accession>A0A0A2FJ58</accession>
<gene>
    <name evidence="2" type="ORF">NCTC12858_00113</name>
</gene>
<dbReference type="EMBL" id="LS483447">
    <property type="protein sequence ID" value="SQH72302.1"/>
    <property type="molecule type" value="Genomic_DNA"/>
</dbReference>
<dbReference type="STRING" id="393921.HQ45_04590"/>
<organism evidence="2 3">
    <name type="scientific">Porphyromonas crevioricanis</name>
    <dbReference type="NCBI Taxonomy" id="393921"/>
    <lineage>
        <taxon>Bacteria</taxon>
        <taxon>Pseudomonadati</taxon>
        <taxon>Bacteroidota</taxon>
        <taxon>Bacteroidia</taxon>
        <taxon>Bacteroidales</taxon>
        <taxon>Porphyromonadaceae</taxon>
        <taxon>Porphyromonas</taxon>
    </lineage>
</organism>
<keyword evidence="3" id="KW-1185">Reference proteome</keyword>
<reference evidence="2 3" key="1">
    <citation type="submission" date="2018-06" db="EMBL/GenBank/DDBJ databases">
        <authorList>
            <consortium name="Pathogen Informatics"/>
            <person name="Doyle S."/>
        </authorList>
    </citation>
    <scope>NUCLEOTIDE SEQUENCE [LARGE SCALE GENOMIC DNA]</scope>
    <source>
        <strain evidence="2 3">NCTC12858</strain>
    </source>
</reference>
<dbReference type="AlphaFoldDB" id="A0A0A2FJ58"/>
<keyword evidence="1" id="KW-0732">Signal</keyword>
<evidence type="ECO:0000313" key="3">
    <source>
        <dbReference type="Proteomes" id="UP000249300"/>
    </source>
</evidence>
<sequence length="85" mass="8796">MFVAIAALFSMMLASPAVAQLPTTRYGIYIAGTEIILGNCSDLSSIEGVSGTAKYSPITRTLTLTDVTIDGGNKASIVVKSPVKS</sequence>
<evidence type="ECO:0000256" key="1">
    <source>
        <dbReference type="SAM" id="SignalP"/>
    </source>
</evidence>
<proteinExistence type="predicted"/>
<feature type="signal peptide" evidence="1">
    <location>
        <begin position="1"/>
        <end position="19"/>
    </location>
</feature>
<dbReference type="KEGG" id="pcre:NCTC12858_00113"/>